<evidence type="ECO:0000256" key="4">
    <source>
        <dbReference type="SAM" id="Phobius"/>
    </source>
</evidence>
<reference evidence="6" key="2">
    <citation type="submission" date="2021-04" db="EMBL/GenBank/DDBJ databases">
        <authorList>
            <person name="Gilroy R."/>
        </authorList>
    </citation>
    <scope>NUCLEOTIDE SEQUENCE</scope>
    <source>
        <strain evidence="6">ChiGjej1B1-14440</strain>
    </source>
</reference>
<keyword evidence="4" id="KW-0812">Transmembrane</keyword>
<feature type="domain" description="TNase-like" evidence="5">
    <location>
        <begin position="44"/>
        <end position="176"/>
    </location>
</feature>
<name>A0A9D2BNM0_9FIRM</name>
<dbReference type="SUPFAM" id="SSF50199">
    <property type="entry name" value="Staphylococcal nuclease"/>
    <property type="match status" value="1"/>
</dbReference>
<evidence type="ECO:0000256" key="1">
    <source>
        <dbReference type="ARBA" id="ARBA00022722"/>
    </source>
</evidence>
<evidence type="ECO:0000259" key="5">
    <source>
        <dbReference type="PROSITE" id="PS50830"/>
    </source>
</evidence>
<evidence type="ECO:0000256" key="2">
    <source>
        <dbReference type="ARBA" id="ARBA00022759"/>
    </source>
</evidence>
<reference evidence="6" key="1">
    <citation type="journal article" date="2021" name="PeerJ">
        <title>Extensive microbial diversity within the chicken gut microbiome revealed by metagenomics and culture.</title>
        <authorList>
            <person name="Gilroy R."/>
            <person name="Ravi A."/>
            <person name="Getino M."/>
            <person name="Pursley I."/>
            <person name="Horton D.L."/>
            <person name="Alikhan N.F."/>
            <person name="Baker D."/>
            <person name="Gharbi K."/>
            <person name="Hall N."/>
            <person name="Watson M."/>
            <person name="Adriaenssens E.M."/>
            <person name="Foster-Nyarko E."/>
            <person name="Jarju S."/>
            <person name="Secka A."/>
            <person name="Antonio M."/>
            <person name="Oren A."/>
            <person name="Chaudhuri R.R."/>
            <person name="La Ragione R."/>
            <person name="Hildebrand F."/>
            <person name="Pallen M.J."/>
        </authorList>
    </citation>
    <scope>NUCLEOTIDE SEQUENCE</scope>
    <source>
        <strain evidence="6">ChiGjej1B1-14440</strain>
    </source>
</reference>
<evidence type="ECO:0000256" key="3">
    <source>
        <dbReference type="ARBA" id="ARBA00022801"/>
    </source>
</evidence>
<dbReference type="EMBL" id="DXET01000265">
    <property type="protein sequence ID" value="HIX82648.1"/>
    <property type="molecule type" value="Genomic_DNA"/>
</dbReference>
<dbReference type="SMART" id="SM00318">
    <property type="entry name" value="SNc"/>
    <property type="match status" value="1"/>
</dbReference>
<dbReference type="InterPro" id="IPR035437">
    <property type="entry name" value="SNase_OB-fold_sf"/>
</dbReference>
<protein>
    <submittedName>
        <fullName evidence="6">Thermonuclease family protein</fullName>
    </submittedName>
</protein>
<feature type="transmembrane region" description="Helical" evidence="4">
    <location>
        <begin position="14"/>
        <end position="34"/>
    </location>
</feature>
<dbReference type="AlphaFoldDB" id="A0A9D2BNM0"/>
<evidence type="ECO:0000313" key="7">
    <source>
        <dbReference type="Proteomes" id="UP000886724"/>
    </source>
</evidence>
<dbReference type="GO" id="GO:0004519">
    <property type="term" value="F:endonuclease activity"/>
    <property type="evidence" value="ECO:0007669"/>
    <property type="project" value="UniProtKB-KW"/>
</dbReference>
<dbReference type="PROSITE" id="PS50830">
    <property type="entry name" value="TNASE_3"/>
    <property type="match status" value="1"/>
</dbReference>
<dbReference type="InterPro" id="IPR016071">
    <property type="entry name" value="Staphylococal_nuclease_OB-fold"/>
</dbReference>
<dbReference type="Pfam" id="PF00565">
    <property type="entry name" value="SNase"/>
    <property type="match status" value="1"/>
</dbReference>
<gene>
    <name evidence="6" type="ORF">H9980_11870</name>
</gene>
<evidence type="ECO:0000313" key="6">
    <source>
        <dbReference type="EMBL" id="HIX82648.1"/>
    </source>
</evidence>
<keyword evidence="4" id="KW-1133">Transmembrane helix</keyword>
<dbReference type="PANTHER" id="PTHR12302:SF3">
    <property type="entry name" value="SERINE_THREONINE-PROTEIN KINASE 31"/>
    <property type="match status" value="1"/>
</dbReference>
<keyword evidence="1" id="KW-0540">Nuclease</keyword>
<keyword evidence="4" id="KW-0472">Membrane</keyword>
<accession>A0A9D2BNM0</accession>
<keyword evidence="2" id="KW-0255">Endonuclease</keyword>
<proteinExistence type="predicted"/>
<organism evidence="6 7">
    <name type="scientific">Candidatus Erysipelatoclostridium merdavium</name>
    <dbReference type="NCBI Taxonomy" id="2838566"/>
    <lineage>
        <taxon>Bacteria</taxon>
        <taxon>Bacillati</taxon>
        <taxon>Bacillota</taxon>
        <taxon>Erysipelotrichia</taxon>
        <taxon>Erysipelotrichales</taxon>
        <taxon>Erysipelotrichales incertae sedis</taxon>
    </lineage>
</organism>
<sequence length="176" mass="20489">MAKKIKLTKRKKRYLAKSWLGLLVLAIIAGYNFYQDHKTIKPGERFEVTLNECIDGDTAWFDVDGKNTKVRFLYIDTPESTNQIEAYGKEASEYTKNELTTAKTIELELNNDGDQTDKYDRLLAWVFVDGELLQEKLAREGLVEKFYDYGYDYTYKQEIIAADNQAKEEHLGIYNK</sequence>
<dbReference type="Gene3D" id="2.40.50.90">
    <property type="match status" value="1"/>
</dbReference>
<keyword evidence="3" id="KW-0378">Hydrolase</keyword>
<comment type="caution">
    <text evidence="6">The sequence shown here is derived from an EMBL/GenBank/DDBJ whole genome shotgun (WGS) entry which is preliminary data.</text>
</comment>
<dbReference type="Proteomes" id="UP000886724">
    <property type="component" value="Unassembled WGS sequence"/>
</dbReference>
<dbReference type="GO" id="GO:0016787">
    <property type="term" value="F:hydrolase activity"/>
    <property type="evidence" value="ECO:0007669"/>
    <property type="project" value="UniProtKB-KW"/>
</dbReference>
<dbReference type="PANTHER" id="PTHR12302">
    <property type="entry name" value="EBNA2 BINDING PROTEIN P100"/>
    <property type="match status" value="1"/>
</dbReference>